<protein>
    <submittedName>
        <fullName evidence="1">Uncharacterized protein</fullName>
    </submittedName>
</protein>
<dbReference type="EMBL" id="CP121689">
    <property type="protein sequence ID" value="WZL76757.1"/>
    <property type="molecule type" value="Genomic_DNA"/>
</dbReference>
<dbReference type="InterPro" id="IPR036388">
    <property type="entry name" value="WH-like_DNA-bd_sf"/>
</dbReference>
<evidence type="ECO:0000313" key="1">
    <source>
        <dbReference type="EMBL" id="WZL76757.1"/>
    </source>
</evidence>
<sequence length="73" mass="8295">MDQKDLLVLKMLWEEAGRATDVSVYPEDVGEKLGLSQEQARKIVHSLVEKGFLKYSTFGRVLVTDQGLKEITR</sequence>
<evidence type="ECO:0000313" key="2">
    <source>
        <dbReference type="Proteomes" id="UP001461341"/>
    </source>
</evidence>
<proteinExistence type="predicted"/>
<gene>
    <name evidence="1" type="ORF">QBE54_03225</name>
</gene>
<dbReference type="Gene3D" id="1.10.10.10">
    <property type="entry name" value="Winged helix-like DNA-binding domain superfamily/Winged helix DNA-binding domain"/>
    <property type="match status" value="1"/>
</dbReference>
<name>A0ABZ2YDT1_9BACT</name>
<accession>A0ABZ2YDT1</accession>
<dbReference type="InterPro" id="IPR036390">
    <property type="entry name" value="WH_DNA-bd_sf"/>
</dbReference>
<dbReference type="Proteomes" id="UP001461341">
    <property type="component" value="Chromosome"/>
</dbReference>
<dbReference type="RefSeq" id="WP_369018921.1">
    <property type="nucleotide sequence ID" value="NZ_CP121689.1"/>
</dbReference>
<keyword evidence="2" id="KW-1185">Reference proteome</keyword>
<reference evidence="1 2" key="1">
    <citation type="submission" date="2023-03" db="EMBL/GenBank/DDBJ databases">
        <title>Novel Species.</title>
        <authorList>
            <person name="Ma S."/>
        </authorList>
    </citation>
    <scope>NUCLEOTIDE SEQUENCE [LARGE SCALE GENOMIC DNA]</scope>
    <source>
        <strain evidence="1 2">B11</strain>
    </source>
</reference>
<organism evidence="1 2">
    <name type="scientific">Thermatribacter velox</name>
    <dbReference type="NCBI Taxonomy" id="3039681"/>
    <lineage>
        <taxon>Bacteria</taxon>
        <taxon>Pseudomonadati</taxon>
        <taxon>Atribacterota</taxon>
        <taxon>Atribacteria</taxon>
        <taxon>Atribacterales</taxon>
        <taxon>Thermatribacteraceae</taxon>
        <taxon>Thermatribacter</taxon>
    </lineage>
</organism>
<dbReference type="SUPFAM" id="SSF46785">
    <property type="entry name" value="Winged helix' DNA-binding domain"/>
    <property type="match status" value="1"/>
</dbReference>